<dbReference type="Proteomes" id="UP001341840">
    <property type="component" value="Unassembled WGS sequence"/>
</dbReference>
<evidence type="ECO:0000313" key="1">
    <source>
        <dbReference type="EMBL" id="MED6153240.1"/>
    </source>
</evidence>
<evidence type="ECO:0000313" key="2">
    <source>
        <dbReference type="Proteomes" id="UP001341840"/>
    </source>
</evidence>
<dbReference type="EMBL" id="JASCZI010093359">
    <property type="protein sequence ID" value="MED6153240.1"/>
    <property type="molecule type" value="Genomic_DNA"/>
</dbReference>
<keyword evidence="2" id="KW-1185">Reference proteome</keyword>
<feature type="non-terminal residue" evidence="1">
    <location>
        <position position="1"/>
    </location>
</feature>
<reference evidence="1 2" key="1">
    <citation type="journal article" date="2023" name="Plants (Basel)">
        <title>Bridging the Gap: Combining Genomics and Transcriptomics Approaches to Understand Stylosanthes scabra, an Orphan Legume from the Brazilian Caatinga.</title>
        <authorList>
            <person name="Ferreira-Neto J.R.C."/>
            <person name="da Silva M.D."/>
            <person name="Binneck E."/>
            <person name="de Melo N.F."/>
            <person name="da Silva R.H."/>
            <person name="de Melo A.L.T.M."/>
            <person name="Pandolfi V."/>
            <person name="Bustamante F.O."/>
            <person name="Brasileiro-Vidal A.C."/>
            <person name="Benko-Iseppon A.M."/>
        </authorList>
    </citation>
    <scope>NUCLEOTIDE SEQUENCE [LARGE SCALE GENOMIC DNA]</scope>
    <source>
        <tissue evidence="1">Leaves</tissue>
    </source>
</reference>
<gene>
    <name evidence="1" type="ORF">PIB30_099956</name>
</gene>
<accession>A0ABU6TWJ8</accession>
<comment type="caution">
    <text evidence="1">The sequence shown here is derived from an EMBL/GenBank/DDBJ whole genome shotgun (WGS) entry which is preliminary data.</text>
</comment>
<organism evidence="1 2">
    <name type="scientific">Stylosanthes scabra</name>
    <dbReference type="NCBI Taxonomy" id="79078"/>
    <lineage>
        <taxon>Eukaryota</taxon>
        <taxon>Viridiplantae</taxon>
        <taxon>Streptophyta</taxon>
        <taxon>Embryophyta</taxon>
        <taxon>Tracheophyta</taxon>
        <taxon>Spermatophyta</taxon>
        <taxon>Magnoliopsida</taxon>
        <taxon>eudicotyledons</taxon>
        <taxon>Gunneridae</taxon>
        <taxon>Pentapetalae</taxon>
        <taxon>rosids</taxon>
        <taxon>fabids</taxon>
        <taxon>Fabales</taxon>
        <taxon>Fabaceae</taxon>
        <taxon>Papilionoideae</taxon>
        <taxon>50 kb inversion clade</taxon>
        <taxon>dalbergioids sensu lato</taxon>
        <taxon>Dalbergieae</taxon>
        <taxon>Pterocarpus clade</taxon>
        <taxon>Stylosanthes</taxon>
    </lineage>
</organism>
<proteinExistence type="predicted"/>
<protein>
    <submittedName>
        <fullName evidence="1">Uncharacterized protein</fullName>
    </submittedName>
</protein>
<name>A0ABU6TWJ8_9FABA</name>
<sequence length="108" mass="11716">WASLFPSLGVQVNPQFSIPDLRCLISCRIGSISQMSLLDFNASISCWLSDSKRTCFIPRLLAKIRASPNAVVSATRLDIAEKTDVVPPLTLPVWSLMTVADASLLVVA</sequence>